<keyword evidence="2" id="KW-0233">DNA recombination</keyword>
<feature type="short sequence motif" description="Important for interaction with partner proteins" evidence="2">
    <location>
        <begin position="138"/>
        <end position="143"/>
    </location>
</feature>
<comment type="function">
    <text evidence="2">Plays an important role in DNA replication, recombination and repair. Binds to ssDNA and to an array of partner proteins to recruit them to their sites of action during DNA metabolism.</text>
</comment>
<comment type="subunit">
    <text evidence="2">Homotetramer.</text>
</comment>
<keyword evidence="2" id="KW-0235">DNA replication</keyword>
<dbReference type="Pfam" id="PF00436">
    <property type="entry name" value="SSB"/>
    <property type="match status" value="1"/>
</dbReference>
<name>A0ABT1RQL5_9FIRM</name>
<dbReference type="PROSITE" id="PS50935">
    <property type="entry name" value="SSB"/>
    <property type="match status" value="1"/>
</dbReference>
<accession>A0ABT1RQL5</accession>
<comment type="caution">
    <text evidence="5">The sequence shown here is derived from an EMBL/GenBank/DDBJ whole genome shotgun (WGS) entry which is preliminary data.</text>
</comment>
<keyword evidence="6" id="KW-1185">Reference proteome</keyword>
<evidence type="ECO:0000256" key="3">
    <source>
        <dbReference type="PIRNR" id="PIRNR002070"/>
    </source>
</evidence>
<dbReference type="PANTHER" id="PTHR10302">
    <property type="entry name" value="SINGLE-STRANDED DNA-BINDING PROTEIN"/>
    <property type="match status" value="1"/>
</dbReference>
<evidence type="ECO:0000313" key="6">
    <source>
        <dbReference type="Proteomes" id="UP001524502"/>
    </source>
</evidence>
<dbReference type="InterPro" id="IPR000424">
    <property type="entry name" value="Primosome_PriB/ssb"/>
</dbReference>
<dbReference type="GO" id="GO:0003677">
    <property type="term" value="F:DNA binding"/>
    <property type="evidence" value="ECO:0007669"/>
    <property type="project" value="UniProtKB-KW"/>
</dbReference>
<comment type="caution">
    <text evidence="2">Lacks conserved residue(s) required for the propagation of feature annotation.</text>
</comment>
<evidence type="ECO:0000256" key="1">
    <source>
        <dbReference type="ARBA" id="ARBA00023125"/>
    </source>
</evidence>
<dbReference type="NCBIfam" id="TIGR00621">
    <property type="entry name" value="ssb"/>
    <property type="match status" value="1"/>
</dbReference>
<keyword evidence="2" id="KW-0227">DNA damage</keyword>
<evidence type="ECO:0000256" key="4">
    <source>
        <dbReference type="SAM" id="MobiDB-lite"/>
    </source>
</evidence>
<dbReference type="InterPro" id="IPR012340">
    <property type="entry name" value="NA-bd_OB-fold"/>
</dbReference>
<dbReference type="InterPro" id="IPR011344">
    <property type="entry name" value="ssDNA-bd"/>
</dbReference>
<evidence type="ECO:0000313" key="5">
    <source>
        <dbReference type="EMBL" id="MCQ4637483.1"/>
    </source>
</evidence>
<sequence>MNNVVLIGRLTRDPEVRYTSETQMAVARFSVAIDRPVRSGGEKQTDFPNVVVFGKQAENCERFLRKGRLVGVQGRIQTGKYTNKDGATVYTTEVVANNVEFLDWGDRNERSDRPAPQQASSPQKDDMGIPEGFQAIEDEDIPF</sequence>
<dbReference type="PIRSF" id="PIRSF002070">
    <property type="entry name" value="SSB"/>
    <property type="match status" value="1"/>
</dbReference>
<reference evidence="5 6" key="1">
    <citation type="submission" date="2022-06" db="EMBL/GenBank/DDBJ databases">
        <title>Isolation of gut microbiota from human fecal samples.</title>
        <authorList>
            <person name="Pamer E.G."/>
            <person name="Barat B."/>
            <person name="Waligurski E."/>
            <person name="Medina S."/>
            <person name="Paddock L."/>
            <person name="Mostad J."/>
        </authorList>
    </citation>
    <scope>NUCLEOTIDE SEQUENCE [LARGE SCALE GENOMIC DNA]</scope>
    <source>
        <strain evidence="5 6">SL.3.17</strain>
    </source>
</reference>
<gene>
    <name evidence="5" type="ORF">NE619_12170</name>
</gene>
<organism evidence="5 6">
    <name type="scientific">Anaerovorax odorimutans</name>
    <dbReference type="NCBI Taxonomy" id="109327"/>
    <lineage>
        <taxon>Bacteria</taxon>
        <taxon>Bacillati</taxon>
        <taxon>Bacillota</taxon>
        <taxon>Clostridia</taxon>
        <taxon>Peptostreptococcales</taxon>
        <taxon>Anaerovoracaceae</taxon>
        <taxon>Anaerovorax</taxon>
    </lineage>
</organism>
<dbReference type="Gene3D" id="2.40.50.140">
    <property type="entry name" value="Nucleic acid-binding proteins"/>
    <property type="match status" value="1"/>
</dbReference>
<keyword evidence="1 2" id="KW-0238">DNA-binding</keyword>
<dbReference type="RefSeq" id="WP_256132671.1">
    <property type="nucleotide sequence ID" value="NZ_JANFXK010000013.1"/>
</dbReference>
<dbReference type="HAMAP" id="MF_00984">
    <property type="entry name" value="SSB"/>
    <property type="match status" value="1"/>
</dbReference>
<dbReference type="CDD" id="cd04496">
    <property type="entry name" value="SSB_OBF"/>
    <property type="match status" value="1"/>
</dbReference>
<dbReference type="Proteomes" id="UP001524502">
    <property type="component" value="Unassembled WGS sequence"/>
</dbReference>
<evidence type="ECO:0000256" key="2">
    <source>
        <dbReference type="HAMAP-Rule" id="MF_00984"/>
    </source>
</evidence>
<feature type="region of interest" description="Disordered" evidence="4">
    <location>
        <begin position="105"/>
        <end position="143"/>
    </location>
</feature>
<dbReference type="PANTHER" id="PTHR10302:SF27">
    <property type="entry name" value="SINGLE-STRANDED DNA-BINDING PROTEIN"/>
    <property type="match status" value="1"/>
</dbReference>
<dbReference type="EMBL" id="JANFXK010000013">
    <property type="protein sequence ID" value="MCQ4637483.1"/>
    <property type="molecule type" value="Genomic_DNA"/>
</dbReference>
<dbReference type="SUPFAM" id="SSF50249">
    <property type="entry name" value="Nucleic acid-binding proteins"/>
    <property type="match status" value="1"/>
</dbReference>
<keyword evidence="2" id="KW-0234">DNA repair</keyword>
<proteinExistence type="inferred from homology"/>
<protein>
    <recommendedName>
        <fullName evidence="2 3">Single-stranded DNA-binding protein</fullName>
        <shortName evidence="2">SSB</shortName>
    </recommendedName>
</protein>